<proteinExistence type="predicted"/>
<evidence type="ECO:0000313" key="2">
    <source>
        <dbReference type="Proteomes" id="UP001057474"/>
    </source>
</evidence>
<evidence type="ECO:0008006" key="3">
    <source>
        <dbReference type="Google" id="ProtNLM"/>
    </source>
</evidence>
<evidence type="ECO:0000313" key="1">
    <source>
        <dbReference type="EMBL" id="USQ13650.1"/>
    </source>
</evidence>
<keyword evidence="2" id="KW-1185">Reference proteome</keyword>
<reference evidence="1" key="1">
    <citation type="submission" date="2021-03" db="EMBL/GenBank/DDBJ databases">
        <title>Legionella lytica PCM 2298.</title>
        <authorList>
            <person name="Koper P."/>
        </authorList>
    </citation>
    <scope>NUCLEOTIDE SEQUENCE</scope>
    <source>
        <strain evidence="1">PCM 2298</strain>
    </source>
</reference>
<protein>
    <recommendedName>
        <fullName evidence="3">Coiled-coil protein</fullName>
    </recommendedName>
</protein>
<dbReference type="Proteomes" id="UP001057474">
    <property type="component" value="Chromosome"/>
</dbReference>
<name>A0ABY4Y7N3_9GAMM</name>
<dbReference type="RefSeq" id="WP_252579957.1">
    <property type="nucleotide sequence ID" value="NZ_CP071527.1"/>
</dbReference>
<sequence>MAYTKQEPKQTTPYTKDELKSLRKEMVALKQGIQLPHMAHGVFAPADISLKGLSDEKQGEVYTFIKKLKTSLIAHGADISDLEFKPENLQELCSLFSDAEKAAKASGEDKVNPENKSSLFCCFR</sequence>
<organism evidence="1 2">
    <name type="scientific">Legionella lytica</name>
    <dbReference type="NCBI Taxonomy" id="96232"/>
    <lineage>
        <taxon>Bacteria</taxon>
        <taxon>Pseudomonadati</taxon>
        <taxon>Pseudomonadota</taxon>
        <taxon>Gammaproteobacteria</taxon>
        <taxon>Legionellales</taxon>
        <taxon>Legionellaceae</taxon>
        <taxon>Legionella</taxon>
    </lineage>
</organism>
<gene>
    <name evidence="1" type="ORF">J2N86_13370</name>
</gene>
<dbReference type="EMBL" id="CP071527">
    <property type="protein sequence ID" value="USQ13650.1"/>
    <property type="molecule type" value="Genomic_DNA"/>
</dbReference>
<accession>A0ABY4Y7N3</accession>